<dbReference type="InterPro" id="IPR051311">
    <property type="entry name" value="DedA_domain"/>
</dbReference>
<keyword evidence="3" id="KW-1003">Cell membrane</keyword>
<evidence type="ECO:0000259" key="8">
    <source>
        <dbReference type="Pfam" id="PF09335"/>
    </source>
</evidence>
<evidence type="ECO:0000256" key="5">
    <source>
        <dbReference type="ARBA" id="ARBA00022989"/>
    </source>
</evidence>
<name>A0A1Y2T442_SYMTR</name>
<dbReference type="RefSeq" id="WP_011196266.1">
    <property type="nucleotide sequence ID" value="NZ_JACSIR010000022.1"/>
</dbReference>
<keyword evidence="6 7" id="KW-0472">Membrane</keyword>
<keyword evidence="5 7" id="KW-1133">Transmembrane helix</keyword>
<dbReference type="InterPro" id="IPR032816">
    <property type="entry name" value="VTT_dom"/>
</dbReference>
<evidence type="ECO:0000256" key="7">
    <source>
        <dbReference type="SAM" id="Phobius"/>
    </source>
</evidence>
<dbReference type="PANTHER" id="PTHR42709">
    <property type="entry name" value="ALKALINE PHOSPHATASE LIKE PROTEIN"/>
    <property type="match status" value="1"/>
</dbReference>
<feature type="transmembrane region" description="Helical" evidence="7">
    <location>
        <begin position="6"/>
        <end position="26"/>
    </location>
</feature>
<evidence type="ECO:0000256" key="1">
    <source>
        <dbReference type="ARBA" id="ARBA00004651"/>
    </source>
</evidence>
<proteinExistence type="inferred from homology"/>
<evidence type="ECO:0000256" key="3">
    <source>
        <dbReference type="ARBA" id="ARBA00022475"/>
    </source>
</evidence>
<dbReference type="Proteomes" id="UP000194267">
    <property type="component" value="Unassembled WGS sequence"/>
</dbReference>
<protein>
    <submittedName>
        <fullName evidence="9">Alkaline phosphatase</fullName>
    </submittedName>
</protein>
<feature type="transmembrane region" description="Helical" evidence="7">
    <location>
        <begin position="137"/>
        <end position="162"/>
    </location>
</feature>
<dbReference type="AlphaFoldDB" id="A0A1Y2T442"/>
<evidence type="ECO:0000313" key="9">
    <source>
        <dbReference type="EMBL" id="OTA41211.1"/>
    </source>
</evidence>
<dbReference type="EMBL" id="LWLV01000674">
    <property type="protein sequence ID" value="OTA41211.1"/>
    <property type="molecule type" value="Genomic_DNA"/>
</dbReference>
<evidence type="ECO:0000256" key="2">
    <source>
        <dbReference type="ARBA" id="ARBA00010792"/>
    </source>
</evidence>
<comment type="caution">
    <text evidence="9">The sequence shown here is derived from an EMBL/GenBank/DDBJ whole genome shotgun (WGS) entry which is preliminary data.</text>
</comment>
<comment type="similarity">
    <text evidence="2">Belongs to the DedA family.</text>
</comment>
<feature type="transmembrane region" description="Helical" evidence="7">
    <location>
        <begin position="174"/>
        <end position="196"/>
    </location>
</feature>
<gene>
    <name evidence="9" type="ORF">A6D92_08810</name>
</gene>
<dbReference type="OMA" id="MPLGGFY"/>
<feature type="domain" description="VTT" evidence="8">
    <location>
        <begin position="29"/>
        <end position="159"/>
    </location>
</feature>
<feature type="transmembrane region" description="Helical" evidence="7">
    <location>
        <begin position="47"/>
        <end position="74"/>
    </location>
</feature>
<dbReference type="Pfam" id="PF09335">
    <property type="entry name" value="VTT_dom"/>
    <property type="match status" value="1"/>
</dbReference>
<keyword evidence="4 7" id="KW-0812">Transmembrane</keyword>
<accession>A0A1Y2T442</accession>
<organism evidence="9 10">
    <name type="scientific">Symbiobacterium thermophilum</name>
    <dbReference type="NCBI Taxonomy" id="2734"/>
    <lineage>
        <taxon>Bacteria</taxon>
        <taxon>Bacillati</taxon>
        <taxon>Bacillota</taxon>
        <taxon>Clostridia</taxon>
        <taxon>Eubacteriales</taxon>
        <taxon>Symbiobacteriaceae</taxon>
        <taxon>Symbiobacterium</taxon>
    </lineage>
</organism>
<dbReference type="PANTHER" id="PTHR42709:SF6">
    <property type="entry name" value="UNDECAPRENYL PHOSPHATE TRANSPORTER A"/>
    <property type="match status" value="1"/>
</dbReference>
<evidence type="ECO:0000256" key="6">
    <source>
        <dbReference type="ARBA" id="ARBA00023136"/>
    </source>
</evidence>
<dbReference type="GO" id="GO:0005886">
    <property type="term" value="C:plasma membrane"/>
    <property type="evidence" value="ECO:0007669"/>
    <property type="project" value="UniProtKB-SubCell"/>
</dbReference>
<sequence length="200" mass="22487">MDWTTRIMEAFGYPGIVLVVLIENLFPPIPSEIVLPFAGFMTTQGSLTLFGVVLAATVGSVLGAVALYGVGLWFGRDRIYWIVRRYGRWLTVTEADVQRTEDWFERYGMWTVFFCRMVPIMRSLISIPAGLVRMNMGLFVVYTAIGSAVWNLVLVGLGAALGATWDRVSHWVSIYQDVVIAVLLLGAAAFLLYRLLRRRK</sequence>
<reference evidence="10" key="1">
    <citation type="submission" date="2016-04" db="EMBL/GenBank/DDBJ databases">
        <authorList>
            <person name="Antunes L.P."/>
            <person name="Martins L.F."/>
            <person name="Pereira R.V."/>
            <person name="Thomas A.M."/>
            <person name="Barbosa D."/>
            <person name="Nascimento L."/>
            <person name="Silva G.M."/>
            <person name="Condomitti G.W."/>
            <person name="Digiampietri L.A."/>
            <person name="Lombardi K.C."/>
            <person name="Ramos P.L."/>
            <person name="Quaggio R.B."/>
            <person name="Oliveira J.C."/>
            <person name="Pascon R.C."/>
            <person name="Cruz J.B."/>
            <person name="Silva A.M."/>
            <person name="Setubal J.C."/>
        </authorList>
    </citation>
    <scope>NUCLEOTIDE SEQUENCE [LARGE SCALE GENOMIC DNA]</scope>
</reference>
<evidence type="ECO:0000313" key="10">
    <source>
        <dbReference type="Proteomes" id="UP000194267"/>
    </source>
</evidence>
<evidence type="ECO:0000256" key="4">
    <source>
        <dbReference type="ARBA" id="ARBA00022692"/>
    </source>
</evidence>
<comment type="subcellular location">
    <subcellularLocation>
        <location evidence="1">Cell membrane</location>
        <topology evidence="1">Multi-pass membrane protein</topology>
    </subcellularLocation>
</comment>